<sequence>MIRKSRTSISRTLILHVAGGSVLVVPGLTTYSRVAESAAAAACDADAAAAASSWAADDDQDLVVAGGVVVQLEPQRRAAAGGGAARREVAGDAHGELDVPPGLGDGQDPVLGLGRVVGGGSGQGEPLAVAVGAGADGGAAREGTDQGADVAVGGHDELVQRHGGAVDQLVQLVLAEGILQAGLDLGLREGLGPLFGVGLRGRRRLPAHTRALVGASQRGRREVFAEQETGDPLSPNGNAEQGCVCVCVPLWPYVASRQRWMLGGLRHTMRA</sequence>
<feature type="transmembrane region" description="Helical" evidence="2">
    <location>
        <begin position="12"/>
        <end position="31"/>
    </location>
</feature>
<gene>
    <name evidence="3" type="ORF">VTK73DRAFT_4411</name>
</gene>
<protein>
    <recommendedName>
        <fullName evidence="5">Secreted protein</fullName>
    </recommendedName>
</protein>
<evidence type="ECO:0008006" key="5">
    <source>
        <dbReference type="Google" id="ProtNLM"/>
    </source>
</evidence>
<feature type="compositionally biased region" description="Basic and acidic residues" evidence="1">
    <location>
        <begin position="85"/>
        <end position="97"/>
    </location>
</feature>
<dbReference type="EMBL" id="JAZHXJ010002503">
    <property type="protein sequence ID" value="KAL1838267.1"/>
    <property type="molecule type" value="Genomic_DNA"/>
</dbReference>
<keyword evidence="4" id="KW-1185">Reference proteome</keyword>
<keyword evidence="2" id="KW-0472">Membrane</keyword>
<feature type="region of interest" description="Disordered" evidence="1">
    <location>
        <begin position="80"/>
        <end position="104"/>
    </location>
</feature>
<organism evidence="3 4">
    <name type="scientific">Phialemonium thermophilum</name>
    <dbReference type="NCBI Taxonomy" id="223376"/>
    <lineage>
        <taxon>Eukaryota</taxon>
        <taxon>Fungi</taxon>
        <taxon>Dikarya</taxon>
        <taxon>Ascomycota</taxon>
        <taxon>Pezizomycotina</taxon>
        <taxon>Sordariomycetes</taxon>
        <taxon>Sordariomycetidae</taxon>
        <taxon>Cephalothecales</taxon>
        <taxon>Cephalothecaceae</taxon>
        <taxon>Phialemonium</taxon>
    </lineage>
</organism>
<keyword evidence="2" id="KW-1133">Transmembrane helix</keyword>
<evidence type="ECO:0000313" key="3">
    <source>
        <dbReference type="EMBL" id="KAL1838267.1"/>
    </source>
</evidence>
<comment type="caution">
    <text evidence="3">The sequence shown here is derived from an EMBL/GenBank/DDBJ whole genome shotgun (WGS) entry which is preliminary data.</text>
</comment>
<keyword evidence="2" id="KW-0812">Transmembrane</keyword>
<dbReference type="Proteomes" id="UP001586593">
    <property type="component" value="Unassembled WGS sequence"/>
</dbReference>
<name>A0ABR3V988_9PEZI</name>
<evidence type="ECO:0000256" key="2">
    <source>
        <dbReference type="SAM" id="Phobius"/>
    </source>
</evidence>
<accession>A0ABR3V988</accession>
<reference evidence="3 4" key="1">
    <citation type="journal article" date="2024" name="Commun. Biol.">
        <title>Comparative genomic analysis of thermophilic fungi reveals convergent evolutionary adaptations and gene losses.</title>
        <authorList>
            <person name="Steindorff A.S."/>
            <person name="Aguilar-Pontes M.V."/>
            <person name="Robinson A.J."/>
            <person name="Andreopoulos B."/>
            <person name="LaButti K."/>
            <person name="Kuo A."/>
            <person name="Mondo S."/>
            <person name="Riley R."/>
            <person name="Otillar R."/>
            <person name="Haridas S."/>
            <person name="Lipzen A."/>
            <person name="Grimwood J."/>
            <person name="Schmutz J."/>
            <person name="Clum A."/>
            <person name="Reid I.D."/>
            <person name="Moisan M.C."/>
            <person name="Butler G."/>
            <person name="Nguyen T.T.M."/>
            <person name="Dewar K."/>
            <person name="Conant G."/>
            <person name="Drula E."/>
            <person name="Henrissat B."/>
            <person name="Hansel C."/>
            <person name="Singer S."/>
            <person name="Hutchinson M.I."/>
            <person name="de Vries R.P."/>
            <person name="Natvig D.O."/>
            <person name="Powell A.J."/>
            <person name="Tsang A."/>
            <person name="Grigoriev I.V."/>
        </authorList>
    </citation>
    <scope>NUCLEOTIDE SEQUENCE [LARGE SCALE GENOMIC DNA]</scope>
    <source>
        <strain evidence="3 4">ATCC 24622</strain>
    </source>
</reference>
<proteinExistence type="predicted"/>
<evidence type="ECO:0000313" key="4">
    <source>
        <dbReference type="Proteomes" id="UP001586593"/>
    </source>
</evidence>
<evidence type="ECO:0000256" key="1">
    <source>
        <dbReference type="SAM" id="MobiDB-lite"/>
    </source>
</evidence>